<dbReference type="AlphaFoldDB" id="A0A1J1HB03"/>
<protein>
    <submittedName>
        <fullName evidence="2">Uncharacterized protein</fullName>
    </submittedName>
</protein>
<organism evidence="2 3">
    <name type="scientific">Plasmodium relictum</name>
    <dbReference type="NCBI Taxonomy" id="85471"/>
    <lineage>
        <taxon>Eukaryota</taxon>
        <taxon>Sar</taxon>
        <taxon>Alveolata</taxon>
        <taxon>Apicomplexa</taxon>
        <taxon>Aconoidasida</taxon>
        <taxon>Haemosporida</taxon>
        <taxon>Plasmodiidae</taxon>
        <taxon>Plasmodium</taxon>
        <taxon>Plasmodium (Haemamoeba)</taxon>
    </lineage>
</organism>
<reference evidence="2 3" key="1">
    <citation type="submission" date="2015-04" db="EMBL/GenBank/DDBJ databases">
        <authorList>
            <consortium name="Pathogen Informatics"/>
        </authorList>
    </citation>
    <scope>NUCLEOTIDE SEQUENCE [LARGE SCALE GENOMIC DNA]</scope>
    <source>
        <strain evidence="2 3">SGS1</strain>
    </source>
</reference>
<sequence length="1013" mass="120758">MYNSCVIKIYNVWNHSKRNLLKKEFCSNNFEYSSPNVILKFKNTPIIARNTEKNKNSNSQNFPDSNDEFFELIKKSFKENKNNLSLWNSYCRETMYRINEKNIHPKIITNVFSFLSYTDYKNDRILSEILNRCILRLKEFDLIHICSLINSLSKMNFRNIYFLEEAKKKIISENNVYFEKHSPHYICLLMNSLIKLNFCDEEFLNFLLEKICNRKVEEYSLLGLSLLLYNISKLKFKKYYNFFSLFECHIIKQKNDFGVIQIVNILSAYNNVNLLKDFFLTQMLDCINKQLHFCSLHHLIRLLSISFSFVSEKEKNDLLPDSNIKKICEICSYIAKEIYIKLNKCKKKDIVLLCSTLSIHKGLVQNKNNPNFNFFQIMNVNEIFQKITLNIKKFINFYNSVEMSIILYCYSIYEINDILLFNYIKLRSLRIFSTFDEKTFSYLFKAFKNMNIKDIVFEKSCVNKILEIKEFNSIKNFCMTLSAFSKVKYEQKLEISDIFFINFRKFMLNSYDTKNHLFYLYNKEEELNNDFGNNQKKKKHSHSFLNTHINDFIFKEKDNTKEEAVKVMDKNVNSEEQNNEESNKSIEIIINRELNKNKEEKKIQKMNGNIISLSVFLFSKIKNFNPTNLIKLLVCQFENYKNDLSTENCINILLSISYLSMNMKNVENKQYWKSYYNYVNFLVRRILISSDLYKNKSFLINFLSACGKIFHSFITCIKKDEKKDFYFKNILDILIKHIYPYINELNIGEIGILMESLNKENYSYEATSLILKNDSNMFFSSLLQRCKLLLSEKSVNNKNSIIIMSNLIKIEFFDKCLFNLMIKNCVLQFFCLRSINFISQGIHYICSYILLKEHIIVTRKIFLLKFLLKKLHELLINEEIVLYSNNNKLIVLKESLDKLSNDILFIKSIKLLYESFLIILFHISDINFNIKKSEMIYYYNNNHNIIILLNNAFMLHLFLAIFTIAETLKKKCCNIDNEKYFHIIEQIHKNIKDIKIKSEYISLGFFKFLAINT</sequence>
<dbReference type="Proteomes" id="UP000220158">
    <property type="component" value="Chromosome 12"/>
</dbReference>
<keyword evidence="3" id="KW-1185">Reference proteome</keyword>
<dbReference type="KEGG" id="prel:PRELSG_1267000"/>
<proteinExistence type="predicted"/>
<name>A0A1J1HB03_PLARL</name>
<dbReference type="OrthoDB" id="377650at2759"/>
<keyword evidence="1" id="KW-0472">Membrane</keyword>
<feature type="transmembrane region" description="Helical" evidence="1">
    <location>
        <begin position="945"/>
        <end position="965"/>
    </location>
</feature>
<feature type="transmembrane region" description="Helical" evidence="1">
    <location>
        <begin position="903"/>
        <end position="924"/>
    </location>
</feature>
<keyword evidence="1" id="KW-1133">Transmembrane helix</keyword>
<dbReference type="EMBL" id="LN835307">
    <property type="protein sequence ID" value="CRH01775.1"/>
    <property type="molecule type" value="Genomic_DNA"/>
</dbReference>
<evidence type="ECO:0000256" key="1">
    <source>
        <dbReference type="SAM" id="Phobius"/>
    </source>
</evidence>
<accession>A0A1J1HB03</accession>
<dbReference type="RefSeq" id="XP_028534774.1">
    <property type="nucleotide sequence ID" value="XM_028678490.1"/>
</dbReference>
<evidence type="ECO:0000313" key="3">
    <source>
        <dbReference type="Proteomes" id="UP000220158"/>
    </source>
</evidence>
<gene>
    <name evidence="2" type="ORF">PRELSG_1267000</name>
</gene>
<dbReference type="VEuPathDB" id="PlasmoDB:PRELSG_1267000"/>
<evidence type="ECO:0000313" key="2">
    <source>
        <dbReference type="EMBL" id="CRH01775.1"/>
    </source>
</evidence>
<keyword evidence="1" id="KW-0812">Transmembrane</keyword>
<dbReference type="GeneID" id="39737914"/>